<proteinExistence type="predicted"/>
<gene>
    <name evidence="2" type="ORF">EV702DRAFT_422190</name>
</gene>
<dbReference type="AlphaFoldDB" id="A0A9P6ZST6"/>
<accession>A0A9P6ZST6</accession>
<evidence type="ECO:0000256" key="1">
    <source>
        <dbReference type="SAM" id="MobiDB-lite"/>
    </source>
</evidence>
<comment type="caution">
    <text evidence="2">The sequence shown here is derived from an EMBL/GenBank/DDBJ whole genome shotgun (WGS) entry which is preliminary data.</text>
</comment>
<dbReference type="Proteomes" id="UP000714275">
    <property type="component" value="Unassembled WGS sequence"/>
</dbReference>
<protein>
    <submittedName>
        <fullName evidence="2">Uncharacterized protein</fullName>
    </submittedName>
</protein>
<keyword evidence="3" id="KW-1185">Reference proteome</keyword>
<dbReference type="OrthoDB" id="3269947at2759"/>
<feature type="compositionally biased region" description="Acidic residues" evidence="1">
    <location>
        <begin position="254"/>
        <end position="266"/>
    </location>
</feature>
<feature type="compositionally biased region" description="Basic and acidic residues" evidence="1">
    <location>
        <begin position="244"/>
        <end position="253"/>
    </location>
</feature>
<organism evidence="2 3">
    <name type="scientific">Suillus placidus</name>
    <dbReference type="NCBI Taxonomy" id="48579"/>
    <lineage>
        <taxon>Eukaryota</taxon>
        <taxon>Fungi</taxon>
        <taxon>Dikarya</taxon>
        <taxon>Basidiomycota</taxon>
        <taxon>Agaricomycotina</taxon>
        <taxon>Agaricomycetes</taxon>
        <taxon>Agaricomycetidae</taxon>
        <taxon>Boletales</taxon>
        <taxon>Suillineae</taxon>
        <taxon>Suillaceae</taxon>
        <taxon>Suillus</taxon>
    </lineage>
</organism>
<sequence length="293" mass="32854">MKYESRKFIDLIQGVTSKWANWDPPRPINVGDYGMIDNETGEFDWEGNFYNLKTTNKIYIDMTDPALGPIEQEGGDDIFIVKSWGVTTKAVNASTEAAMPCAVNVALKVDFQFDGGKPAAALVMYKPRYISLPKDERIIRLLKSRPDILKGKYVVTEVISCAAYVMYMSDQKAERFSVTLKATGPIAPAVNAGGAAGFTWSAETVCGLYREGSVSTAKYMPLYRLKNPRSKFWWPFGQRGDEPNDDAIDKWEDVDPPWDPLDDNGEEDEIYDAEMHGDFGVFNDGYPDDDDDL</sequence>
<reference evidence="2" key="1">
    <citation type="journal article" date="2020" name="New Phytol.">
        <title>Comparative genomics reveals dynamic genome evolution in host specialist ectomycorrhizal fungi.</title>
        <authorList>
            <person name="Lofgren L.A."/>
            <person name="Nguyen N.H."/>
            <person name="Vilgalys R."/>
            <person name="Ruytinx J."/>
            <person name="Liao H.L."/>
            <person name="Branco S."/>
            <person name="Kuo A."/>
            <person name="LaButti K."/>
            <person name="Lipzen A."/>
            <person name="Andreopoulos W."/>
            <person name="Pangilinan J."/>
            <person name="Riley R."/>
            <person name="Hundley H."/>
            <person name="Na H."/>
            <person name="Barry K."/>
            <person name="Grigoriev I.V."/>
            <person name="Stajich J.E."/>
            <person name="Kennedy P.G."/>
        </authorList>
    </citation>
    <scope>NUCLEOTIDE SEQUENCE</scope>
    <source>
        <strain evidence="2">DOB743</strain>
    </source>
</reference>
<name>A0A9P6ZST6_9AGAM</name>
<evidence type="ECO:0000313" key="3">
    <source>
        <dbReference type="Proteomes" id="UP000714275"/>
    </source>
</evidence>
<evidence type="ECO:0000313" key="2">
    <source>
        <dbReference type="EMBL" id="KAG1775610.1"/>
    </source>
</evidence>
<dbReference type="EMBL" id="JABBWD010000032">
    <property type="protein sequence ID" value="KAG1775610.1"/>
    <property type="molecule type" value="Genomic_DNA"/>
</dbReference>
<feature type="region of interest" description="Disordered" evidence="1">
    <location>
        <begin position="244"/>
        <end position="266"/>
    </location>
</feature>